<proteinExistence type="inferred from homology"/>
<keyword evidence="3 5" id="KW-0238">DNA-binding</keyword>
<dbReference type="InterPro" id="IPR050808">
    <property type="entry name" value="Phage_Integrase"/>
</dbReference>
<evidence type="ECO:0000256" key="5">
    <source>
        <dbReference type="PROSITE-ProRule" id="PRU01248"/>
    </source>
</evidence>
<comment type="caution">
    <text evidence="8">The sequence shown here is derived from an EMBL/GenBank/DDBJ whole genome shotgun (WGS) entry which is preliminary data.</text>
</comment>
<dbReference type="AlphaFoldDB" id="A0A831ZZH2"/>
<dbReference type="InterPro" id="IPR011010">
    <property type="entry name" value="DNA_brk_join_enz"/>
</dbReference>
<dbReference type="GO" id="GO:0015074">
    <property type="term" value="P:DNA integration"/>
    <property type="evidence" value="ECO:0007669"/>
    <property type="project" value="UniProtKB-KW"/>
</dbReference>
<evidence type="ECO:0000256" key="1">
    <source>
        <dbReference type="ARBA" id="ARBA00008857"/>
    </source>
</evidence>
<dbReference type="PANTHER" id="PTHR30629:SF2">
    <property type="entry name" value="PROPHAGE INTEGRASE INTS-RELATED"/>
    <property type="match status" value="1"/>
</dbReference>
<dbReference type="GO" id="GO:0006310">
    <property type="term" value="P:DNA recombination"/>
    <property type="evidence" value="ECO:0007669"/>
    <property type="project" value="UniProtKB-KW"/>
</dbReference>
<dbReference type="CDD" id="cd00801">
    <property type="entry name" value="INT_P4_C"/>
    <property type="match status" value="1"/>
</dbReference>
<accession>A0A831ZZH2</accession>
<evidence type="ECO:0000256" key="2">
    <source>
        <dbReference type="ARBA" id="ARBA00022908"/>
    </source>
</evidence>
<dbReference type="SUPFAM" id="SSF56349">
    <property type="entry name" value="DNA breaking-rejoining enzymes"/>
    <property type="match status" value="1"/>
</dbReference>
<feature type="domain" description="Tyr recombinase" evidence="6">
    <location>
        <begin position="207"/>
        <end position="378"/>
    </location>
</feature>
<dbReference type="Pfam" id="PF13356">
    <property type="entry name" value="Arm-DNA-bind_3"/>
    <property type="match status" value="1"/>
</dbReference>
<dbReference type="InterPro" id="IPR044068">
    <property type="entry name" value="CB"/>
</dbReference>
<feature type="domain" description="Core-binding (CB)" evidence="7">
    <location>
        <begin position="107"/>
        <end position="186"/>
    </location>
</feature>
<keyword evidence="2" id="KW-0229">DNA integration</keyword>
<dbReference type="InterPro" id="IPR038488">
    <property type="entry name" value="Integrase_DNA-bd_sf"/>
</dbReference>
<dbReference type="InterPro" id="IPR025166">
    <property type="entry name" value="Integrase_DNA_bind_dom"/>
</dbReference>
<sequence>MPPTTDGGKPMPRVKMTTMWLSHLKPGYNAEYSDTETQGLRLRVWSSGFSWCFVYRVPGSRSVRRVTLGTYPEMSLADARKAARELRTKVDKGNDPGAEIQERKKIPTFAELCAEYLEKHAIHKRTRDEDERIINRELLPRWGSTRADKITRREVIALLDAIVGRGAPIMANRTLALVRKVFNWALSRDILEATPCLRLKAPAPEKTRDRWLDDQEIRAVWEALESVPKSGALFKLLLLTGQRRGEVCAMRWDEIDLGNALWTIPPEKTKNGVRHVVPLSPPVVEILEGMPRKSDWVFPSPRLRCDHVENLGKAHQRVQEVAGVRFHIHDLRRTAATGMARLGVDRVVIAKVLNHADPSVTAIYERHAYEQEKRRALEKWAAHVMRLVNRETASIIPFPRS</sequence>
<dbReference type="InterPro" id="IPR010998">
    <property type="entry name" value="Integrase_recombinase_N"/>
</dbReference>
<dbReference type="InterPro" id="IPR053876">
    <property type="entry name" value="Phage_int_M"/>
</dbReference>
<keyword evidence="4" id="KW-0233">DNA recombination</keyword>
<reference evidence="8" key="1">
    <citation type="journal article" date="2020" name="mSystems">
        <title>Genome- and Community-Level Interaction Insights into Carbon Utilization and Element Cycling Functions of Hydrothermarchaeota in Hydrothermal Sediment.</title>
        <authorList>
            <person name="Zhou Z."/>
            <person name="Liu Y."/>
            <person name="Xu W."/>
            <person name="Pan J."/>
            <person name="Luo Z.H."/>
            <person name="Li M."/>
        </authorList>
    </citation>
    <scope>NUCLEOTIDE SEQUENCE [LARGE SCALE GENOMIC DNA]</scope>
    <source>
        <strain evidence="8">SpSt-456</strain>
    </source>
</reference>
<evidence type="ECO:0000259" key="7">
    <source>
        <dbReference type="PROSITE" id="PS51900"/>
    </source>
</evidence>
<dbReference type="InterPro" id="IPR013762">
    <property type="entry name" value="Integrase-like_cat_sf"/>
</dbReference>
<dbReference type="PANTHER" id="PTHR30629">
    <property type="entry name" value="PROPHAGE INTEGRASE"/>
    <property type="match status" value="1"/>
</dbReference>
<organism evidence="8">
    <name type="scientific">Desulfacinum infernum</name>
    <dbReference type="NCBI Taxonomy" id="35837"/>
    <lineage>
        <taxon>Bacteria</taxon>
        <taxon>Pseudomonadati</taxon>
        <taxon>Thermodesulfobacteriota</taxon>
        <taxon>Syntrophobacteria</taxon>
        <taxon>Syntrophobacterales</taxon>
        <taxon>Syntrophobacteraceae</taxon>
        <taxon>Desulfacinum</taxon>
    </lineage>
</organism>
<gene>
    <name evidence="8" type="ORF">ENS06_00460</name>
</gene>
<name>A0A831ZZH2_9BACT</name>
<dbReference type="PROSITE" id="PS51900">
    <property type="entry name" value="CB"/>
    <property type="match status" value="1"/>
</dbReference>
<dbReference type="Pfam" id="PF22022">
    <property type="entry name" value="Phage_int_M"/>
    <property type="match status" value="1"/>
</dbReference>
<dbReference type="GO" id="GO:0003677">
    <property type="term" value="F:DNA binding"/>
    <property type="evidence" value="ECO:0007669"/>
    <property type="project" value="UniProtKB-UniRule"/>
</dbReference>
<dbReference type="Pfam" id="PF00589">
    <property type="entry name" value="Phage_integrase"/>
    <property type="match status" value="1"/>
</dbReference>
<dbReference type="EMBL" id="DSTK01000004">
    <property type="protein sequence ID" value="HFK95778.1"/>
    <property type="molecule type" value="Genomic_DNA"/>
</dbReference>
<evidence type="ECO:0000256" key="4">
    <source>
        <dbReference type="ARBA" id="ARBA00023172"/>
    </source>
</evidence>
<comment type="similarity">
    <text evidence="1">Belongs to the 'phage' integrase family.</text>
</comment>
<protein>
    <submittedName>
        <fullName evidence="8">Site-specific integrase</fullName>
    </submittedName>
</protein>
<evidence type="ECO:0000259" key="6">
    <source>
        <dbReference type="PROSITE" id="PS51898"/>
    </source>
</evidence>
<evidence type="ECO:0000256" key="3">
    <source>
        <dbReference type="ARBA" id="ARBA00023125"/>
    </source>
</evidence>
<dbReference type="Gene3D" id="3.30.160.390">
    <property type="entry name" value="Integrase, DNA-binding domain"/>
    <property type="match status" value="1"/>
</dbReference>
<dbReference type="InterPro" id="IPR002104">
    <property type="entry name" value="Integrase_catalytic"/>
</dbReference>
<dbReference type="Gene3D" id="1.10.150.130">
    <property type="match status" value="1"/>
</dbReference>
<dbReference type="Gene3D" id="1.10.443.10">
    <property type="entry name" value="Intergrase catalytic core"/>
    <property type="match status" value="1"/>
</dbReference>
<evidence type="ECO:0000313" key="8">
    <source>
        <dbReference type="EMBL" id="HFK95778.1"/>
    </source>
</evidence>
<dbReference type="PROSITE" id="PS51898">
    <property type="entry name" value="TYR_RECOMBINASE"/>
    <property type="match status" value="1"/>
</dbReference>